<evidence type="ECO:0000256" key="11">
    <source>
        <dbReference type="RuleBase" id="RU004227"/>
    </source>
</evidence>
<dbReference type="GO" id="GO:0006275">
    <property type="term" value="P:regulation of DNA replication"/>
    <property type="evidence" value="ECO:0007669"/>
    <property type="project" value="UniProtKB-UniRule"/>
</dbReference>
<reference evidence="14 15" key="1">
    <citation type="submission" date="2016-11" db="EMBL/GenBank/DDBJ databases">
        <authorList>
            <person name="Jaros S."/>
            <person name="Januszkiewicz K."/>
            <person name="Wedrychowicz H."/>
        </authorList>
    </citation>
    <scope>NUCLEOTIDE SEQUENCE [LARGE SCALE GENOMIC DNA]</scope>
    <source>
        <strain evidence="14 15">DSM 3089</strain>
    </source>
</reference>
<evidence type="ECO:0000259" key="13">
    <source>
        <dbReference type="SMART" id="SM00760"/>
    </source>
</evidence>
<sequence length="450" mass="51408">MEVQLKEIWDKTVNLIKGELTEVSFNTWIKSITPISSEGSLLKLGVPNNFTKDILENRYRDLIINSLKVLTSKEYDIEFIILSQEKKDSKKENIKENGSSKNVVVNDVLSSTLNPKYTFESFVIGNSNRFSHAASLAVAESPARAYNPLFIYGGVGLGKTHLMHAIGHYILEHNSKSKVVYVTSETFTNELINSIKDDKNEEFRNKYRNVDVLLIDDIQFIAGKERTQEEFFHTFNALHEANKQIILSSDRPPKEIPTLEDRLRSRFEWGLITDMQAPDFETRIAILKKKADVDNLDIDNEVMVYIANKIKSNIRELEGALIRVVAYSSLTNREITVSLASEALKDIISNKHSRQITIDLIQDIVASYYSLKVEELKSARRTRNIAFPRQIAMYLCRKLTDMSLPKIGEEFGGRDHTTVIHAYEKISGNIKKDESLENAIEELTKKIKQD</sequence>
<dbReference type="InterPro" id="IPR001957">
    <property type="entry name" value="Chromosome_initiator_DnaA"/>
</dbReference>
<comment type="subunit">
    <text evidence="8">Oligomerizes as a right-handed, spiral filament on DNA at oriC.</text>
</comment>
<feature type="binding site" evidence="8">
    <location>
        <position position="159"/>
    </location>
    <ligand>
        <name>ATP</name>
        <dbReference type="ChEBI" id="CHEBI:30616"/>
    </ligand>
</feature>
<dbReference type="InterPro" id="IPR013159">
    <property type="entry name" value="DnaA_C"/>
</dbReference>
<accession>A0A1M5YGK0</accession>
<dbReference type="NCBIfam" id="NF010686">
    <property type="entry name" value="PRK14086.1"/>
    <property type="match status" value="1"/>
</dbReference>
<dbReference type="AlphaFoldDB" id="A0A1M5YGK0"/>
<evidence type="ECO:0000256" key="2">
    <source>
        <dbReference type="ARBA" id="ARBA00022490"/>
    </source>
</evidence>
<gene>
    <name evidence="8" type="primary">dnaA</name>
    <name evidence="14" type="ORF">SAMN02745196_02932</name>
</gene>
<evidence type="ECO:0000313" key="15">
    <source>
        <dbReference type="Proteomes" id="UP000184526"/>
    </source>
</evidence>
<name>A0A1M5YGK0_9CLOT</name>
<dbReference type="InterPro" id="IPR020591">
    <property type="entry name" value="Chromosome_initiator_DnaA-like"/>
</dbReference>
<evidence type="ECO:0000256" key="7">
    <source>
        <dbReference type="ARBA" id="ARBA00023125"/>
    </source>
</evidence>
<dbReference type="InterPro" id="IPR018312">
    <property type="entry name" value="Chromosome_initiator_DnaA_CS"/>
</dbReference>
<evidence type="ECO:0000259" key="12">
    <source>
        <dbReference type="SMART" id="SM00382"/>
    </source>
</evidence>
<dbReference type="InterPro" id="IPR024633">
    <property type="entry name" value="DnaA_N_dom"/>
</dbReference>
<dbReference type="FunFam" id="3.40.50.300:FF:000150">
    <property type="entry name" value="Chromosomal replication initiator protein DnaA"/>
    <property type="match status" value="1"/>
</dbReference>
<dbReference type="InterPro" id="IPR010921">
    <property type="entry name" value="Trp_repressor/repl_initiator"/>
</dbReference>
<evidence type="ECO:0000256" key="8">
    <source>
        <dbReference type="HAMAP-Rule" id="MF_00377"/>
    </source>
</evidence>
<proteinExistence type="inferred from homology"/>
<dbReference type="SUPFAM" id="SSF48295">
    <property type="entry name" value="TrpR-like"/>
    <property type="match status" value="1"/>
</dbReference>
<evidence type="ECO:0000313" key="14">
    <source>
        <dbReference type="EMBL" id="SHI11170.1"/>
    </source>
</evidence>
<feature type="region of interest" description="Domain IV, binds dsDNA" evidence="8">
    <location>
        <begin position="329"/>
        <end position="450"/>
    </location>
</feature>
<comment type="caution">
    <text evidence="8">Lacks conserved residue(s) required for the propagation of feature annotation.</text>
</comment>
<organism evidence="14 15">
    <name type="scientific">Clostridium collagenovorans DSM 3089</name>
    <dbReference type="NCBI Taxonomy" id="1121306"/>
    <lineage>
        <taxon>Bacteria</taxon>
        <taxon>Bacillati</taxon>
        <taxon>Bacillota</taxon>
        <taxon>Clostridia</taxon>
        <taxon>Eubacteriales</taxon>
        <taxon>Clostridiaceae</taxon>
        <taxon>Clostridium</taxon>
    </lineage>
</organism>
<dbReference type="Pfam" id="PF11638">
    <property type="entry name" value="DnaA_N"/>
    <property type="match status" value="1"/>
</dbReference>
<dbReference type="Pfam" id="PF08299">
    <property type="entry name" value="Bac_DnaA_C"/>
    <property type="match status" value="1"/>
</dbReference>
<dbReference type="PRINTS" id="PR00051">
    <property type="entry name" value="DNAA"/>
</dbReference>
<keyword evidence="3 8" id="KW-0235">DNA replication</keyword>
<dbReference type="Gene3D" id="1.10.8.60">
    <property type="match status" value="1"/>
</dbReference>
<keyword evidence="15" id="KW-1185">Reference proteome</keyword>
<keyword evidence="5 8" id="KW-0067">ATP-binding</keyword>
<dbReference type="InterPro" id="IPR038454">
    <property type="entry name" value="DnaA_N_sf"/>
</dbReference>
<dbReference type="STRING" id="1121306.SAMN02745196_02932"/>
<evidence type="ECO:0000256" key="1">
    <source>
        <dbReference type="ARBA" id="ARBA00006583"/>
    </source>
</evidence>
<dbReference type="GO" id="GO:0005886">
    <property type="term" value="C:plasma membrane"/>
    <property type="evidence" value="ECO:0007669"/>
    <property type="project" value="TreeGrafter"/>
</dbReference>
<evidence type="ECO:0000256" key="10">
    <source>
        <dbReference type="RuleBase" id="RU000577"/>
    </source>
</evidence>
<dbReference type="HAMAP" id="MF_00377">
    <property type="entry name" value="DnaA_bact"/>
    <property type="match status" value="1"/>
</dbReference>
<feature type="domain" description="AAA+ ATPase" evidence="12">
    <location>
        <begin position="145"/>
        <end position="273"/>
    </location>
</feature>
<dbReference type="GO" id="GO:0005737">
    <property type="term" value="C:cytoplasm"/>
    <property type="evidence" value="ECO:0007669"/>
    <property type="project" value="UniProtKB-SubCell"/>
</dbReference>
<feature type="binding site" evidence="8">
    <location>
        <position position="158"/>
    </location>
    <ligand>
        <name>ATP</name>
        <dbReference type="ChEBI" id="CHEBI:30616"/>
    </ligand>
</feature>
<evidence type="ECO:0000256" key="6">
    <source>
        <dbReference type="ARBA" id="ARBA00023121"/>
    </source>
</evidence>
<feature type="binding site" evidence="8">
    <location>
        <position position="156"/>
    </location>
    <ligand>
        <name>ATP</name>
        <dbReference type="ChEBI" id="CHEBI:30616"/>
    </ligand>
</feature>
<dbReference type="InterPro" id="IPR003593">
    <property type="entry name" value="AAA+_ATPase"/>
</dbReference>
<evidence type="ECO:0000256" key="4">
    <source>
        <dbReference type="ARBA" id="ARBA00022741"/>
    </source>
</evidence>
<evidence type="ECO:0000256" key="9">
    <source>
        <dbReference type="NCBIfam" id="TIGR00362"/>
    </source>
</evidence>
<keyword evidence="4 8" id="KW-0547">Nucleotide-binding</keyword>
<dbReference type="CDD" id="cd06571">
    <property type="entry name" value="Bac_DnaA_C"/>
    <property type="match status" value="1"/>
</dbReference>
<feature type="region of interest" description="Domain III, AAA+ region" evidence="8">
    <location>
        <begin position="112"/>
        <end position="328"/>
    </location>
</feature>
<dbReference type="PROSITE" id="PS01008">
    <property type="entry name" value="DNAA"/>
    <property type="match status" value="1"/>
</dbReference>
<dbReference type="GO" id="GO:0006270">
    <property type="term" value="P:DNA replication initiation"/>
    <property type="evidence" value="ECO:0007669"/>
    <property type="project" value="UniProtKB-UniRule"/>
</dbReference>
<dbReference type="GO" id="GO:0005524">
    <property type="term" value="F:ATP binding"/>
    <property type="evidence" value="ECO:0007669"/>
    <property type="project" value="UniProtKB-UniRule"/>
</dbReference>
<dbReference type="GO" id="GO:0003688">
    <property type="term" value="F:DNA replication origin binding"/>
    <property type="evidence" value="ECO:0007669"/>
    <property type="project" value="UniProtKB-UniRule"/>
</dbReference>
<dbReference type="InterPro" id="IPR027417">
    <property type="entry name" value="P-loop_NTPase"/>
</dbReference>
<feature type="region of interest" description="Domain I, interacts with DnaA modulators" evidence="8">
    <location>
        <begin position="1"/>
        <end position="89"/>
    </location>
</feature>
<dbReference type="Gene3D" id="3.30.300.180">
    <property type="match status" value="1"/>
</dbReference>
<dbReference type="PANTHER" id="PTHR30050:SF2">
    <property type="entry name" value="CHROMOSOMAL REPLICATION INITIATOR PROTEIN DNAA"/>
    <property type="match status" value="1"/>
</dbReference>
<dbReference type="InterPro" id="IPR013317">
    <property type="entry name" value="DnaA_dom"/>
</dbReference>
<dbReference type="Gene3D" id="3.40.50.300">
    <property type="entry name" value="P-loop containing nucleotide triphosphate hydrolases"/>
    <property type="match status" value="1"/>
</dbReference>
<dbReference type="SMART" id="SM00760">
    <property type="entry name" value="Bac_DnaA_C"/>
    <property type="match status" value="1"/>
</dbReference>
<evidence type="ECO:0000256" key="3">
    <source>
        <dbReference type="ARBA" id="ARBA00022705"/>
    </source>
</evidence>
<keyword evidence="2 8" id="KW-0963">Cytoplasm</keyword>
<comment type="similarity">
    <text evidence="1 8 11">Belongs to the DnaA family.</text>
</comment>
<dbReference type="EMBL" id="FQXP01000014">
    <property type="protein sequence ID" value="SHI11170.1"/>
    <property type="molecule type" value="Genomic_DNA"/>
</dbReference>
<keyword evidence="6 8" id="KW-0446">Lipid-binding</keyword>
<dbReference type="SUPFAM" id="SSF52540">
    <property type="entry name" value="P-loop containing nucleoside triphosphate hydrolases"/>
    <property type="match status" value="1"/>
</dbReference>
<feature type="domain" description="Chromosomal replication initiator DnaA C-terminal" evidence="13">
    <location>
        <begin position="357"/>
        <end position="426"/>
    </location>
</feature>
<protein>
    <recommendedName>
        <fullName evidence="8 9">Chromosomal replication initiator protein DnaA</fullName>
    </recommendedName>
</protein>
<dbReference type="FunFam" id="1.10.8.60:FF:000003">
    <property type="entry name" value="Chromosomal replication initiator protein DnaA"/>
    <property type="match status" value="1"/>
</dbReference>
<dbReference type="NCBIfam" id="TIGR00362">
    <property type="entry name" value="DnaA"/>
    <property type="match status" value="1"/>
</dbReference>
<dbReference type="OrthoDB" id="9807019at2"/>
<dbReference type="Proteomes" id="UP000184526">
    <property type="component" value="Unassembled WGS sequence"/>
</dbReference>
<evidence type="ECO:0000256" key="5">
    <source>
        <dbReference type="ARBA" id="ARBA00022840"/>
    </source>
</evidence>
<comment type="domain">
    <text evidence="8">Domain I is involved in oligomerization and binding regulators, domain II is flexibile and of varying length in different bacteria, domain III forms the AAA+ region, while domain IV binds dsDNA.</text>
</comment>
<dbReference type="GO" id="GO:0008289">
    <property type="term" value="F:lipid binding"/>
    <property type="evidence" value="ECO:0007669"/>
    <property type="project" value="UniProtKB-KW"/>
</dbReference>
<dbReference type="FunFam" id="1.10.1750.10:FF:000003">
    <property type="entry name" value="Chromosomal replication initiator protein DnaA"/>
    <property type="match status" value="1"/>
</dbReference>
<comment type="function">
    <text evidence="8 10">Plays an essential role in the initiation and regulation of chromosomal replication. ATP-DnaA binds to the origin of replication (oriC) to initiate formation of the DNA replication initiation complex once per cell cycle. Binds the DnaA box (a 9 base pair repeat at the origin) and separates the double-stranded (ds)DNA. Forms a right-handed helical filament on oriC DNA; dsDNA binds to the exterior of the filament while single-stranded (ss)DNA is stabiized in the filament's interior. The ATP-DnaA-oriC complex binds and stabilizes one strand of the AT-rich DNA unwinding element (DUE), permitting loading of DNA polymerase. After initiation quickly degrades to an ADP-DnaA complex that is not apt for DNA replication. Binds acidic phospholipids.</text>
</comment>
<feature type="binding site" evidence="8">
    <location>
        <position position="160"/>
    </location>
    <ligand>
        <name>ATP</name>
        <dbReference type="ChEBI" id="CHEBI:30616"/>
    </ligand>
</feature>
<dbReference type="Pfam" id="PF00308">
    <property type="entry name" value="Bac_DnaA"/>
    <property type="match status" value="1"/>
</dbReference>
<dbReference type="CDD" id="cd00009">
    <property type="entry name" value="AAA"/>
    <property type="match status" value="1"/>
</dbReference>
<dbReference type="Gene3D" id="1.10.1750.10">
    <property type="match status" value="1"/>
</dbReference>
<dbReference type="RefSeq" id="WP_072832742.1">
    <property type="nucleotide sequence ID" value="NZ_FQXP01000014.1"/>
</dbReference>
<comment type="subcellular location">
    <subcellularLocation>
        <location evidence="8">Cytoplasm</location>
    </subcellularLocation>
</comment>
<keyword evidence="7 8" id="KW-0238">DNA-binding</keyword>
<dbReference type="PANTHER" id="PTHR30050">
    <property type="entry name" value="CHROMOSOMAL REPLICATION INITIATOR PROTEIN DNAA"/>
    <property type="match status" value="1"/>
</dbReference>
<dbReference type="SMART" id="SM00382">
    <property type="entry name" value="AAA"/>
    <property type="match status" value="1"/>
</dbReference>